<feature type="region of interest" description="Disordered" evidence="1">
    <location>
        <begin position="62"/>
        <end position="90"/>
    </location>
</feature>
<dbReference type="InterPro" id="IPR009061">
    <property type="entry name" value="DNA-bd_dom_put_sf"/>
</dbReference>
<name>A0A7X3G5N7_9BURK</name>
<proteinExistence type="predicted"/>
<dbReference type="Gene3D" id="3.30.450.40">
    <property type="match status" value="1"/>
</dbReference>
<dbReference type="CDD" id="cd04762">
    <property type="entry name" value="HTH_MerR-trunc"/>
    <property type="match status" value="1"/>
</dbReference>
<dbReference type="InterPro" id="IPR041657">
    <property type="entry name" value="HTH_17"/>
</dbReference>
<evidence type="ECO:0000259" key="2">
    <source>
        <dbReference type="SMART" id="SM00065"/>
    </source>
</evidence>
<dbReference type="PANTHER" id="PTHR43102:SF2">
    <property type="entry name" value="GAF DOMAIN-CONTAINING PROTEIN"/>
    <property type="match status" value="1"/>
</dbReference>
<dbReference type="RefSeq" id="WP_160410665.1">
    <property type="nucleotide sequence ID" value="NZ_WSES01000011.1"/>
</dbReference>
<dbReference type="InterPro" id="IPR029016">
    <property type="entry name" value="GAF-like_dom_sf"/>
</dbReference>
<dbReference type="InterPro" id="IPR010093">
    <property type="entry name" value="SinI_DNA-bd"/>
</dbReference>
<evidence type="ECO:0000313" key="3">
    <source>
        <dbReference type="EMBL" id="MVW64132.1"/>
    </source>
</evidence>
<dbReference type="EMBL" id="WSES01000011">
    <property type="protein sequence ID" value="MVW64132.1"/>
    <property type="molecule type" value="Genomic_DNA"/>
</dbReference>
<evidence type="ECO:0000313" key="4">
    <source>
        <dbReference type="Proteomes" id="UP000443353"/>
    </source>
</evidence>
<dbReference type="SUPFAM" id="SSF55781">
    <property type="entry name" value="GAF domain-like"/>
    <property type="match status" value="1"/>
</dbReference>
<dbReference type="Pfam" id="PF12728">
    <property type="entry name" value="HTH_17"/>
    <property type="match status" value="1"/>
</dbReference>
<sequence length="245" mass="26432">MPTPRIDDSDDPVLTTAAAARLLGVAVSTTQLWLESGALPSWKTPGGHRRVRLSAVTRLLSAKAGQAPPRAGPATDPEFRPGHAPGHPVPPDEKARLAAVAASGLVDSAPEPVFDRLTWLATQVTDCPMALVTVLTSRRQWFKARTGVDLAETPRDWAFCSHAIVQEEPLMVEDASRDARFAANPLVTGPLRVRFYAGVPLVDAGGHALGTLCVLDREPRRLRAREIKALQELAAIAAEELRRRT</sequence>
<dbReference type="NCBIfam" id="TIGR01764">
    <property type="entry name" value="excise"/>
    <property type="match status" value="1"/>
</dbReference>
<dbReference type="SMART" id="SM00065">
    <property type="entry name" value="GAF"/>
    <property type="match status" value="1"/>
</dbReference>
<gene>
    <name evidence="3" type="ORF">GPY61_29800</name>
</gene>
<dbReference type="Proteomes" id="UP000443353">
    <property type="component" value="Unassembled WGS sequence"/>
</dbReference>
<accession>A0A7X3G5N7</accession>
<keyword evidence="4" id="KW-1185">Reference proteome</keyword>
<dbReference type="PANTHER" id="PTHR43102">
    <property type="entry name" value="SLR1143 PROTEIN"/>
    <property type="match status" value="1"/>
</dbReference>
<dbReference type="GO" id="GO:0003677">
    <property type="term" value="F:DNA binding"/>
    <property type="evidence" value="ECO:0007669"/>
    <property type="project" value="InterPro"/>
</dbReference>
<reference evidence="3 4" key="1">
    <citation type="submission" date="2019-12" db="EMBL/GenBank/DDBJ databases">
        <authorList>
            <person name="Li C."/>
            <person name="Zhao J."/>
        </authorList>
    </citation>
    <scope>NUCLEOTIDE SEQUENCE [LARGE SCALE GENOMIC DNA]</scope>
    <source>
        <strain evidence="3 4">NEAU-DD11</strain>
    </source>
</reference>
<dbReference type="AlphaFoldDB" id="A0A7X3G5N7"/>
<organism evidence="3 4">
    <name type="scientific">Massilia cellulosiltytica</name>
    <dbReference type="NCBI Taxonomy" id="2683234"/>
    <lineage>
        <taxon>Bacteria</taxon>
        <taxon>Pseudomonadati</taxon>
        <taxon>Pseudomonadota</taxon>
        <taxon>Betaproteobacteria</taxon>
        <taxon>Burkholderiales</taxon>
        <taxon>Oxalobacteraceae</taxon>
        <taxon>Telluria group</taxon>
        <taxon>Massilia</taxon>
    </lineage>
</organism>
<dbReference type="InterPro" id="IPR003018">
    <property type="entry name" value="GAF"/>
</dbReference>
<feature type="domain" description="GAF" evidence="2">
    <location>
        <begin position="109"/>
        <end position="242"/>
    </location>
</feature>
<evidence type="ECO:0000256" key="1">
    <source>
        <dbReference type="SAM" id="MobiDB-lite"/>
    </source>
</evidence>
<comment type="caution">
    <text evidence="3">The sequence shown here is derived from an EMBL/GenBank/DDBJ whole genome shotgun (WGS) entry which is preliminary data.</text>
</comment>
<dbReference type="Gene3D" id="1.10.1660.10">
    <property type="match status" value="1"/>
</dbReference>
<protein>
    <submittedName>
        <fullName evidence="3">GAF domain-containing protein</fullName>
    </submittedName>
</protein>
<dbReference type="SUPFAM" id="SSF46955">
    <property type="entry name" value="Putative DNA-binding domain"/>
    <property type="match status" value="1"/>
</dbReference>
<dbReference type="Pfam" id="PF01590">
    <property type="entry name" value="GAF"/>
    <property type="match status" value="1"/>
</dbReference>